<protein>
    <submittedName>
        <fullName evidence="1">Uncharacterized protein</fullName>
    </submittedName>
</protein>
<dbReference type="OrthoDB" id="155392at2"/>
<evidence type="ECO:0000313" key="1">
    <source>
        <dbReference type="EMBL" id="QBD82958.1"/>
    </source>
</evidence>
<evidence type="ECO:0000313" key="2">
    <source>
        <dbReference type="Proteomes" id="UP000290365"/>
    </source>
</evidence>
<dbReference type="EMBL" id="CP035758">
    <property type="protein sequence ID" value="QBD82958.1"/>
    <property type="molecule type" value="Genomic_DNA"/>
</dbReference>
<keyword evidence="2" id="KW-1185">Reference proteome</keyword>
<organism evidence="1 2">
    <name type="scientific">Ktedonosporobacter rubrisoli</name>
    <dbReference type="NCBI Taxonomy" id="2509675"/>
    <lineage>
        <taxon>Bacteria</taxon>
        <taxon>Bacillati</taxon>
        <taxon>Chloroflexota</taxon>
        <taxon>Ktedonobacteria</taxon>
        <taxon>Ktedonobacterales</taxon>
        <taxon>Ktedonosporobacteraceae</taxon>
        <taxon>Ktedonosporobacter</taxon>
    </lineage>
</organism>
<accession>A0A4P6K3W0</accession>
<dbReference type="Proteomes" id="UP000290365">
    <property type="component" value="Chromosome"/>
</dbReference>
<dbReference type="AlphaFoldDB" id="A0A4P6K3W0"/>
<proteinExistence type="predicted"/>
<dbReference type="KEGG" id="kbs:EPA93_46155"/>
<name>A0A4P6K3W0_KTERU</name>
<sequence>MYTLDFETMLQVMQEHQKTGLLYAELPAGTVGLQEACRIEIKLRVGTIVTCTIASKSGWRLPDKKMIKKISQLGPLLWTFVPETTAVLPAAQSAPAPIQQGEITFFPRRTVQIEQVQMRSWPRLHRGIFVLADGTRSIVKLAEILSVPPFQVERALYDLQSIGVIAMGP</sequence>
<gene>
    <name evidence="1" type="ORF">EPA93_46155</name>
</gene>
<dbReference type="RefSeq" id="WP_129894026.1">
    <property type="nucleotide sequence ID" value="NZ_CP035758.1"/>
</dbReference>
<reference evidence="1 2" key="1">
    <citation type="submission" date="2019-01" db="EMBL/GenBank/DDBJ databases">
        <title>Ktedonosporobacter rubrisoli SCAWS-G2.</title>
        <authorList>
            <person name="Huang Y."/>
            <person name="Yan B."/>
        </authorList>
    </citation>
    <scope>NUCLEOTIDE SEQUENCE [LARGE SCALE GENOMIC DNA]</scope>
    <source>
        <strain evidence="1 2">SCAWS-G2</strain>
    </source>
</reference>